<dbReference type="AlphaFoldDB" id="A0A951Q181"/>
<dbReference type="InterPro" id="IPR024623">
    <property type="entry name" value="YtxH"/>
</dbReference>
<evidence type="ECO:0000313" key="3">
    <source>
        <dbReference type="EMBL" id="MBW4562956.1"/>
    </source>
</evidence>
<reference evidence="3" key="1">
    <citation type="submission" date="2021-05" db="EMBL/GenBank/DDBJ databases">
        <authorList>
            <person name="Pietrasiak N."/>
            <person name="Ward R."/>
            <person name="Stajich J.E."/>
            <person name="Kurbessoian T."/>
        </authorList>
    </citation>
    <scope>NUCLEOTIDE SEQUENCE</scope>
    <source>
        <strain evidence="3">JT2-VF2</strain>
    </source>
</reference>
<reference evidence="3" key="2">
    <citation type="journal article" date="2022" name="Microbiol. Resour. Announc.">
        <title>Metagenome Sequencing to Explore Phylogenomics of Terrestrial Cyanobacteria.</title>
        <authorList>
            <person name="Ward R.D."/>
            <person name="Stajich J.E."/>
            <person name="Johansen J.R."/>
            <person name="Huntemann M."/>
            <person name="Clum A."/>
            <person name="Foster B."/>
            <person name="Foster B."/>
            <person name="Roux S."/>
            <person name="Palaniappan K."/>
            <person name="Varghese N."/>
            <person name="Mukherjee S."/>
            <person name="Reddy T.B.K."/>
            <person name="Daum C."/>
            <person name="Copeland A."/>
            <person name="Chen I.A."/>
            <person name="Ivanova N.N."/>
            <person name="Kyrpides N.C."/>
            <person name="Shapiro N."/>
            <person name="Eloe-Fadrosh E.A."/>
            <person name="Pietrasiak N."/>
        </authorList>
    </citation>
    <scope>NUCLEOTIDE SEQUENCE</scope>
    <source>
        <strain evidence="3">JT2-VF2</strain>
    </source>
</reference>
<evidence type="ECO:0000256" key="1">
    <source>
        <dbReference type="SAM" id="MobiDB-lite"/>
    </source>
</evidence>
<feature type="compositionally biased region" description="Polar residues" evidence="1">
    <location>
        <begin position="92"/>
        <end position="126"/>
    </location>
</feature>
<dbReference type="EMBL" id="JAHHHN010000010">
    <property type="protein sequence ID" value="MBW4562956.1"/>
    <property type="molecule type" value="Genomic_DNA"/>
</dbReference>
<feature type="transmembrane region" description="Helical" evidence="2">
    <location>
        <begin position="6"/>
        <end position="28"/>
    </location>
</feature>
<accession>A0A951Q181</accession>
<sequence length="126" mass="13492">MSNNRSGVFIGGLMLGATIGALTGLLVAPRAGRDTRKLLKKSADALPELAEDLSTSVQIQADRLSANALRNWDETLDRLRDAIAAGIDASQRESQVLKRQNAVETQSAASQSVENSDSVSQRLERS</sequence>
<proteinExistence type="predicted"/>
<keyword evidence="2" id="KW-0812">Transmembrane</keyword>
<dbReference type="PANTHER" id="PTHR35792:SF1">
    <property type="entry name" value="SLL0268 PROTEIN"/>
    <property type="match status" value="1"/>
</dbReference>
<organism evidence="3 4">
    <name type="scientific">Mojavia pulchra JT2-VF2</name>
    <dbReference type="NCBI Taxonomy" id="287848"/>
    <lineage>
        <taxon>Bacteria</taxon>
        <taxon>Bacillati</taxon>
        <taxon>Cyanobacteriota</taxon>
        <taxon>Cyanophyceae</taxon>
        <taxon>Nostocales</taxon>
        <taxon>Nostocaceae</taxon>
    </lineage>
</organism>
<dbReference type="Pfam" id="PF12732">
    <property type="entry name" value="YtxH"/>
    <property type="match status" value="1"/>
</dbReference>
<dbReference type="Proteomes" id="UP000715781">
    <property type="component" value="Unassembled WGS sequence"/>
</dbReference>
<protein>
    <submittedName>
        <fullName evidence="3">YtxH domain-containing protein</fullName>
    </submittedName>
</protein>
<dbReference type="InterPro" id="IPR052928">
    <property type="entry name" value="Desiccation-related_membrane"/>
</dbReference>
<keyword evidence="2" id="KW-0472">Membrane</keyword>
<comment type="caution">
    <text evidence="3">The sequence shown here is derived from an EMBL/GenBank/DDBJ whole genome shotgun (WGS) entry which is preliminary data.</text>
</comment>
<gene>
    <name evidence="3" type="ORF">KME32_17770</name>
</gene>
<keyword evidence="2" id="KW-1133">Transmembrane helix</keyword>
<evidence type="ECO:0000313" key="4">
    <source>
        <dbReference type="Proteomes" id="UP000715781"/>
    </source>
</evidence>
<evidence type="ECO:0000256" key="2">
    <source>
        <dbReference type="SAM" id="Phobius"/>
    </source>
</evidence>
<name>A0A951Q181_9NOST</name>
<feature type="region of interest" description="Disordered" evidence="1">
    <location>
        <begin position="91"/>
        <end position="126"/>
    </location>
</feature>
<dbReference type="PANTHER" id="PTHR35792">
    <property type="entry name" value="GENERAL STRESS PROTEIN"/>
    <property type="match status" value="1"/>
</dbReference>